<keyword evidence="3" id="KW-1185">Reference proteome</keyword>
<dbReference type="EMBL" id="FNZQ01000001">
    <property type="protein sequence ID" value="SEK28880.1"/>
    <property type="molecule type" value="Genomic_DNA"/>
</dbReference>
<dbReference type="Proteomes" id="UP000199283">
    <property type="component" value="Unassembled WGS sequence"/>
</dbReference>
<feature type="signal peptide" evidence="1">
    <location>
        <begin position="1"/>
        <end position="24"/>
    </location>
</feature>
<dbReference type="AlphaFoldDB" id="A0A1H7FXF8"/>
<evidence type="ECO:0000313" key="2">
    <source>
        <dbReference type="EMBL" id="SEK28880.1"/>
    </source>
</evidence>
<evidence type="ECO:0000256" key="1">
    <source>
        <dbReference type="SAM" id="SignalP"/>
    </source>
</evidence>
<dbReference type="OrthoDB" id="9810895at2"/>
<gene>
    <name evidence="2" type="ORF">SAMN04488526_0205</name>
</gene>
<protein>
    <submittedName>
        <fullName evidence="2">Uncharacterized protein</fullName>
    </submittedName>
</protein>
<accession>A0A1H7FXF8</accession>
<keyword evidence="1" id="KW-0732">Signal</keyword>
<dbReference type="STRING" id="188906.SAMN04488526_0205"/>
<sequence length="105" mass="10945">MNSKFILATAVIGFCTGIVTPALAQVAANCAPRAEVIDRLSGYYGEALDGGGLQSDSTLFEVWVSRADRNWTILMTDVSGLSCIMAAGTDWSGGTDLAQISDAPV</sequence>
<proteinExistence type="predicted"/>
<feature type="chain" id="PRO_5011651293" evidence="1">
    <location>
        <begin position="25"/>
        <end position="105"/>
    </location>
</feature>
<dbReference type="RefSeq" id="WP_092758934.1">
    <property type="nucleotide sequence ID" value="NZ_FNZQ01000001.1"/>
</dbReference>
<name>A0A1H7FXF8_9RHOB</name>
<organism evidence="2 3">
    <name type="scientific">Jannaschia helgolandensis</name>
    <dbReference type="NCBI Taxonomy" id="188906"/>
    <lineage>
        <taxon>Bacteria</taxon>
        <taxon>Pseudomonadati</taxon>
        <taxon>Pseudomonadota</taxon>
        <taxon>Alphaproteobacteria</taxon>
        <taxon>Rhodobacterales</taxon>
        <taxon>Roseobacteraceae</taxon>
        <taxon>Jannaschia</taxon>
    </lineage>
</organism>
<reference evidence="2 3" key="1">
    <citation type="submission" date="2016-10" db="EMBL/GenBank/DDBJ databases">
        <authorList>
            <person name="de Groot N.N."/>
        </authorList>
    </citation>
    <scope>NUCLEOTIDE SEQUENCE [LARGE SCALE GENOMIC DNA]</scope>
    <source>
        <strain evidence="2 3">DSM 14858</strain>
    </source>
</reference>
<evidence type="ECO:0000313" key="3">
    <source>
        <dbReference type="Proteomes" id="UP000199283"/>
    </source>
</evidence>